<reference evidence="3 4" key="2">
    <citation type="submission" date="2024-07" db="EMBL/GenBank/DDBJ databases">
        <authorList>
            <person name="Akdeniz Z."/>
        </authorList>
    </citation>
    <scope>NUCLEOTIDE SEQUENCE [LARGE SCALE GENOMIC DNA]</scope>
</reference>
<evidence type="ECO:0000313" key="4">
    <source>
        <dbReference type="Proteomes" id="UP001642409"/>
    </source>
</evidence>
<gene>
    <name evidence="3" type="ORF">HINF_LOCUS4103</name>
    <name evidence="2" type="ORF">HINF_LOCUS50019</name>
</gene>
<name>A0AA86QZ59_9EUKA</name>
<keyword evidence="1" id="KW-0812">Transmembrane</keyword>
<evidence type="ECO:0000313" key="2">
    <source>
        <dbReference type="EMBL" id="CAI9962374.1"/>
    </source>
</evidence>
<comment type="caution">
    <text evidence="2">The sequence shown here is derived from an EMBL/GenBank/DDBJ whole genome shotgun (WGS) entry which is preliminary data.</text>
</comment>
<dbReference type="EMBL" id="CATOUU010000952">
    <property type="protein sequence ID" value="CAI9962374.1"/>
    <property type="molecule type" value="Genomic_DNA"/>
</dbReference>
<dbReference type="Proteomes" id="UP001642409">
    <property type="component" value="Unassembled WGS sequence"/>
</dbReference>
<keyword evidence="1" id="KW-0472">Membrane</keyword>
<evidence type="ECO:0000256" key="1">
    <source>
        <dbReference type="SAM" id="Phobius"/>
    </source>
</evidence>
<proteinExistence type="predicted"/>
<dbReference type="EMBL" id="CAXDID020000007">
    <property type="protein sequence ID" value="CAL5977012.1"/>
    <property type="molecule type" value="Genomic_DNA"/>
</dbReference>
<feature type="transmembrane region" description="Helical" evidence="1">
    <location>
        <begin position="147"/>
        <end position="164"/>
    </location>
</feature>
<keyword evidence="4" id="KW-1185">Reference proteome</keyword>
<dbReference type="AlphaFoldDB" id="A0AA86QZ59"/>
<keyword evidence="1" id="KW-1133">Transmembrane helix</keyword>
<reference evidence="2" key="1">
    <citation type="submission" date="2023-06" db="EMBL/GenBank/DDBJ databases">
        <authorList>
            <person name="Kurt Z."/>
        </authorList>
    </citation>
    <scope>NUCLEOTIDE SEQUENCE</scope>
</reference>
<feature type="transmembrane region" description="Helical" evidence="1">
    <location>
        <begin position="119"/>
        <end position="141"/>
    </location>
</feature>
<accession>A0AA86QZ59</accession>
<organism evidence="2">
    <name type="scientific">Hexamita inflata</name>
    <dbReference type="NCBI Taxonomy" id="28002"/>
    <lineage>
        <taxon>Eukaryota</taxon>
        <taxon>Metamonada</taxon>
        <taxon>Diplomonadida</taxon>
        <taxon>Hexamitidae</taxon>
        <taxon>Hexamitinae</taxon>
        <taxon>Hexamita</taxon>
    </lineage>
</organism>
<sequence length="263" mass="30030">MPEEDENKAYGLPTTNQPLKNDYKIQPFSVQYKMIELQCQLTQGECEYHKSLLTVRGDYKHEASYYEDFLKGMIFTGYGIIPGFGIILATVAKYMNNTGLACDGKSIIKKSRQEITRTVINIISDLVQIVLIIIGICLALTTENTVAYATIIAFYIFFFYFQLLDKQLQVAYGHTVDYYIKQVFCCTKITNNNQQQITQTTIPTTNKKSSIFCVRKKSNISLPTTMPQYHPATEQNNNTQIITTVVEHQQVQPVTENVIEKIK</sequence>
<feature type="transmembrane region" description="Helical" evidence="1">
    <location>
        <begin position="69"/>
        <end position="91"/>
    </location>
</feature>
<protein>
    <submittedName>
        <fullName evidence="3">Hypothetical_protein</fullName>
    </submittedName>
</protein>
<evidence type="ECO:0000313" key="3">
    <source>
        <dbReference type="EMBL" id="CAL5977012.1"/>
    </source>
</evidence>